<feature type="transmembrane region" description="Helical" evidence="8">
    <location>
        <begin position="21"/>
        <end position="42"/>
    </location>
</feature>
<keyword evidence="2" id="KW-0813">Transport</keyword>
<dbReference type="EMBL" id="PCRO01000026">
    <property type="protein sequence ID" value="PIP22803.1"/>
    <property type="molecule type" value="Genomic_DNA"/>
</dbReference>
<dbReference type="PROSITE" id="PS50929">
    <property type="entry name" value="ABC_TM1F"/>
    <property type="match status" value="1"/>
</dbReference>
<name>A0A2G9YVN6_9BACT</name>
<evidence type="ECO:0000256" key="7">
    <source>
        <dbReference type="ARBA" id="ARBA00023136"/>
    </source>
</evidence>
<feature type="transmembrane region" description="Helical" evidence="8">
    <location>
        <begin position="57"/>
        <end position="78"/>
    </location>
</feature>
<dbReference type="GO" id="GO:0005886">
    <property type="term" value="C:plasma membrane"/>
    <property type="evidence" value="ECO:0007669"/>
    <property type="project" value="UniProtKB-SubCell"/>
</dbReference>
<keyword evidence="5" id="KW-0067">ATP-binding</keyword>
<reference evidence="11 12" key="1">
    <citation type="submission" date="2017-09" db="EMBL/GenBank/DDBJ databases">
        <title>Depth-based differentiation of microbial function through sediment-hosted aquifers and enrichment of novel symbionts in the deep terrestrial subsurface.</title>
        <authorList>
            <person name="Probst A.J."/>
            <person name="Ladd B."/>
            <person name="Jarett J.K."/>
            <person name="Geller-Mcgrath D.E."/>
            <person name="Sieber C.M."/>
            <person name="Emerson J.B."/>
            <person name="Anantharaman K."/>
            <person name="Thomas B.C."/>
            <person name="Malmstrom R."/>
            <person name="Stieglmeier M."/>
            <person name="Klingl A."/>
            <person name="Woyke T."/>
            <person name="Ryan C.M."/>
            <person name="Banfield J.F."/>
        </authorList>
    </citation>
    <scope>NUCLEOTIDE SEQUENCE [LARGE SCALE GENOMIC DNA]</scope>
    <source>
        <strain evidence="11">CG23_combo_of_CG06-09_8_20_14_all_39_17</strain>
    </source>
</reference>
<dbReference type="SUPFAM" id="SSF90123">
    <property type="entry name" value="ABC transporter transmembrane region"/>
    <property type="match status" value="1"/>
</dbReference>
<accession>A0A2G9YVN6</accession>
<dbReference type="CDD" id="cd07346">
    <property type="entry name" value="ABC_6TM_exporters"/>
    <property type="match status" value="1"/>
</dbReference>
<dbReference type="Pfam" id="PF00005">
    <property type="entry name" value="ABC_tran"/>
    <property type="match status" value="1"/>
</dbReference>
<dbReference type="PROSITE" id="PS00211">
    <property type="entry name" value="ABC_TRANSPORTER_1"/>
    <property type="match status" value="1"/>
</dbReference>
<dbReference type="FunFam" id="3.40.50.300:FF:000287">
    <property type="entry name" value="Multidrug ABC transporter ATP-binding protein"/>
    <property type="match status" value="1"/>
</dbReference>
<evidence type="ECO:0000259" key="9">
    <source>
        <dbReference type="PROSITE" id="PS50893"/>
    </source>
</evidence>
<dbReference type="PANTHER" id="PTHR24221:SF654">
    <property type="entry name" value="ATP-BINDING CASSETTE SUB-FAMILY B MEMBER 6"/>
    <property type="match status" value="1"/>
</dbReference>
<dbReference type="GO" id="GO:0016887">
    <property type="term" value="F:ATP hydrolysis activity"/>
    <property type="evidence" value="ECO:0007669"/>
    <property type="project" value="InterPro"/>
</dbReference>
<dbReference type="SMART" id="SM00382">
    <property type="entry name" value="AAA"/>
    <property type="match status" value="1"/>
</dbReference>
<keyword evidence="7 8" id="KW-0472">Membrane</keyword>
<dbReference type="GO" id="GO:0005524">
    <property type="term" value="F:ATP binding"/>
    <property type="evidence" value="ECO:0007669"/>
    <property type="project" value="UniProtKB-KW"/>
</dbReference>
<dbReference type="Gene3D" id="3.40.50.300">
    <property type="entry name" value="P-loop containing nucleotide triphosphate hydrolases"/>
    <property type="match status" value="1"/>
</dbReference>
<dbReference type="PANTHER" id="PTHR24221">
    <property type="entry name" value="ATP-BINDING CASSETTE SUB-FAMILY B"/>
    <property type="match status" value="1"/>
</dbReference>
<evidence type="ECO:0000256" key="1">
    <source>
        <dbReference type="ARBA" id="ARBA00004651"/>
    </source>
</evidence>
<feature type="domain" description="ABC transmembrane type-1" evidence="10">
    <location>
        <begin position="25"/>
        <end position="306"/>
    </location>
</feature>
<dbReference type="Gene3D" id="1.20.1560.10">
    <property type="entry name" value="ABC transporter type 1, transmembrane domain"/>
    <property type="match status" value="1"/>
</dbReference>
<keyword evidence="6 8" id="KW-1133">Transmembrane helix</keyword>
<comment type="caution">
    <text evidence="11">The sequence shown here is derived from an EMBL/GenBank/DDBJ whole genome shotgun (WGS) entry which is preliminary data.</text>
</comment>
<feature type="transmembrane region" description="Helical" evidence="8">
    <location>
        <begin position="253"/>
        <end position="270"/>
    </location>
</feature>
<evidence type="ECO:0000256" key="8">
    <source>
        <dbReference type="SAM" id="Phobius"/>
    </source>
</evidence>
<dbReference type="InterPro" id="IPR017871">
    <property type="entry name" value="ABC_transporter-like_CS"/>
</dbReference>
<dbReference type="InterPro" id="IPR039421">
    <property type="entry name" value="Type_1_exporter"/>
</dbReference>
<dbReference type="InterPro" id="IPR027417">
    <property type="entry name" value="P-loop_NTPase"/>
</dbReference>
<evidence type="ECO:0000256" key="5">
    <source>
        <dbReference type="ARBA" id="ARBA00022840"/>
    </source>
</evidence>
<sequence>MEFLREIKIIWKYLRGYKKEVYKFVFLSLASSIFLAIVPYIYGRLVDITQEGLSDLGIIFAVLGLWFSLNIIGVLLNLKSDQGTTFLGIDIYTDLICLASWHVSRLPISFHKAKKMGGIYSKIERAAHYIQTIVDEVLAWFLPQVLTAIIGIAILFTIEWKLALGAIFIVLGYFLIIIYKTPPIIKAQKNLNKVFESASGNLHDSIINTQTIKACTAEEFQKKMTREDYKEKAGNVLKNFNLLWISLDVWEKVFYSIGFIVVFGSGIWFLKIDGISVGEFIMFLGYLDLLHEPLTLLGYEWQIFRTGMTAIKRVEKLLEVKKENYNEKGIVLKDVKGEVEFRNVSFGYKKGKMILDEINLVANPGQKIALIGGSGEGKTTLVDLLSLYIIPNKGKIMIDGTDIRKLKLKNLRDNIAYVPQDIILFNNTIKNNIRLGKFSVSDEKIIEAVKAANADHFIEKFPKKYNQFVGERGIKLSAGQRQRIAIARALIREPKILILDEATSSLDVRTEKLVQEALDVLVKGRTTFIIAHRLSTIRNADKILVLKNGRIAEQGNHQELMEKQGEYYKLYSLQFSG</sequence>
<evidence type="ECO:0000256" key="6">
    <source>
        <dbReference type="ARBA" id="ARBA00022989"/>
    </source>
</evidence>
<dbReference type="InterPro" id="IPR036640">
    <property type="entry name" value="ABC1_TM_sf"/>
</dbReference>
<organism evidence="11 12">
    <name type="scientific">Candidatus Nealsonbacteria bacterium CG23_combo_of_CG06-09_8_20_14_all_39_17</name>
    <dbReference type="NCBI Taxonomy" id="1974722"/>
    <lineage>
        <taxon>Bacteria</taxon>
        <taxon>Candidatus Nealsoniibacteriota</taxon>
    </lineage>
</organism>
<evidence type="ECO:0000256" key="3">
    <source>
        <dbReference type="ARBA" id="ARBA00022692"/>
    </source>
</evidence>
<feature type="transmembrane region" description="Helical" evidence="8">
    <location>
        <begin position="137"/>
        <end position="156"/>
    </location>
</feature>
<dbReference type="InterPro" id="IPR011527">
    <property type="entry name" value="ABC1_TM_dom"/>
</dbReference>
<dbReference type="Pfam" id="PF00664">
    <property type="entry name" value="ABC_membrane"/>
    <property type="match status" value="1"/>
</dbReference>
<evidence type="ECO:0000313" key="12">
    <source>
        <dbReference type="Proteomes" id="UP000229976"/>
    </source>
</evidence>
<keyword evidence="3 8" id="KW-0812">Transmembrane</keyword>
<feature type="domain" description="ABC transporter" evidence="9">
    <location>
        <begin position="339"/>
        <end position="573"/>
    </location>
</feature>
<dbReference type="AlphaFoldDB" id="A0A2G9YVN6"/>
<dbReference type="GO" id="GO:0140359">
    <property type="term" value="F:ABC-type transporter activity"/>
    <property type="evidence" value="ECO:0007669"/>
    <property type="project" value="InterPro"/>
</dbReference>
<evidence type="ECO:0000256" key="2">
    <source>
        <dbReference type="ARBA" id="ARBA00022448"/>
    </source>
</evidence>
<dbReference type="InterPro" id="IPR003593">
    <property type="entry name" value="AAA+_ATPase"/>
</dbReference>
<protein>
    <recommendedName>
        <fullName evidence="13">ABC transporter ATP-binding protein</fullName>
    </recommendedName>
</protein>
<feature type="transmembrane region" description="Helical" evidence="8">
    <location>
        <begin position="162"/>
        <end position="179"/>
    </location>
</feature>
<gene>
    <name evidence="11" type="ORF">COX37_01955</name>
</gene>
<comment type="subcellular location">
    <subcellularLocation>
        <location evidence="1">Cell membrane</location>
        <topology evidence="1">Multi-pass membrane protein</topology>
    </subcellularLocation>
</comment>
<evidence type="ECO:0000313" key="11">
    <source>
        <dbReference type="EMBL" id="PIP22803.1"/>
    </source>
</evidence>
<proteinExistence type="predicted"/>
<dbReference type="PROSITE" id="PS50893">
    <property type="entry name" value="ABC_TRANSPORTER_2"/>
    <property type="match status" value="1"/>
</dbReference>
<evidence type="ECO:0008006" key="13">
    <source>
        <dbReference type="Google" id="ProtNLM"/>
    </source>
</evidence>
<dbReference type="SUPFAM" id="SSF52540">
    <property type="entry name" value="P-loop containing nucleoside triphosphate hydrolases"/>
    <property type="match status" value="1"/>
</dbReference>
<dbReference type="Proteomes" id="UP000229976">
    <property type="component" value="Unassembled WGS sequence"/>
</dbReference>
<evidence type="ECO:0000256" key="4">
    <source>
        <dbReference type="ARBA" id="ARBA00022741"/>
    </source>
</evidence>
<dbReference type="InterPro" id="IPR003439">
    <property type="entry name" value="ABC_transporter-like_ATP-bd"/>
</dbReference>
<keyword evidence="4" id="KW-0547">Nucleotide-binding</keyword>
<evidence type="ECO:0000259" key="10">
    <source>
        <dbReference type="PROSITE" id="PS50929"/>
    </source>
</evidence>